<dbReference type="PANTHER" id="PTHR30246">
    <property type="entry name" value="2-KETO-3-DEOXY-6-PHOSPHOGLUCONATE ALDOLASE"/>
    <property type="match status" value="1"/>
</dbReference>
<dbReference type="EMBL" id="CP101527">
    <property type="protein sequence ID" value="UZW76316.1"/>
    <property type="molecule type" value="Genomic_DNA"/>
</dbReference>
<evidence type="ECO:0000313" key="10">
    <source>
        <dbReference type="Proteomes" id="UP001164472"/>
    </source>
</evidence>
<organism evidence="9 10">
    <name type="scientific">Alkalimarinus sediminis</name>
    <dbReference type="NCBI Taxonomy" id="1632866"/>
    <lineage>
        <taxon>Bacteria</taxon>
        <taxon>Pseudomonadati</taxon>
        <taxon>Pseudomonadota</taxon>
        <taxon>Gammaproteobacteria</taxon>
        <taxon>Alteromonadales</taxon>
        <taxon>Alteromonadaceae</taxon>
        <taxon>Alkalimarinus</taxon>
    </lineage>
</organism>
<gene>
    <name evidence="9" type="primary">eda</name>
    <name evidence="9" type="ORF">NNL22_06955</name>
</gene>
<dbReference type="Pfam" id="PF01081">
    <property type="entry name" value="Aldolase"/>
    <property type="match status" value="1"/>
</dbReference>
<dbReference type="AlphaFoldDB" id="A0A9E8HTP0"/>
<keyword evidence="8" id="KW-0119">Carbohydrate metabolism</keyword>
<comment type="catalytic activity">
    <reaction evidence="1">
        <text>2-dehydro-3-deoxy-6-phospho-D-gluconate = D-glyceraldehyde 3-phosphate + pyruvate</text>
        <dbReference type="Rhea" id="RHEA:17089"/>
        <dbReference type="ChEBI" id="CHEBI:15361"/>
        <dbReference type="ChEBI" id="CHEBI:57569"/>
        <dbReference type="ChEBI" id="CHEBI:59776"/>
        <dbReference type="EC" id="4.1.2.14"/>
    </reaction>
</comment>
<dbReference type="PROSITE" id="PS00159">
    <property type="entry name" value="ALDOLASE_KDPG_KHG_1"/>
    <property type="match status" value="1"/>
</dbReference>
<dbReference type="CDD" id="cd00452">
    <property type="entry name" value="KDPG_aldolase"/>
    <property type="match status" value="1"/>
</dbReference>
<accession>A0A9E8HTP0</accession>
<proteinExistence type="inferred from homology"/>
<evidence type="ECO:0000256" key="2">
    <source>
        <dbReference type="ARBA" id="ARBA00004736"/>
    </source>
</evidence>
<comment type="pathway">
    <text evidence="2">Carbohydrate acid metabolism; 2-dehydro-3-deoxy-D-gluconate degradation; D-glyceraldehyde 3-phosphate and pyruvate from 2-dehydro-3-deoxy-D-gluconate: step 2/2.</text>
</comment>
<dbReference type="EC" id="4.1.2.14" evidence="5"/>
<dbReference type="InterPro" id="IPR013785">
    <property type="entry name" value="Aldolase_TIM"/>
</dbReference>
<keyword evidence="7" id="KW-0704">Schiff base</keyword>
<dbReference type="Gene3D" id="3.20.20.70">
    <property type="entry name" value="Aldolase class I"/>
    <property type="match status" value="1"/>
</dbReference>
<comment type="similarity">
    <text evidence="3">Belongs to the KHG/KDPG aldolase family.</text>
</comment>
<dbReference type="PANTHER" id="PTHR30246:SF1">
    <property type="entry name" value="2-DEHYDRO-3-DEOXY-6-PHOSPHOGALACTONATE ALDOLASE-RELATED"/>
    <property type="match status" value="1"/>
</dbReference>
<evidence type="ECO:0000256" key="5">
    <source>
        <dbReference type="ARBA" id="ARBA00013063"/>
    </source>
</evidence>
<keyword evidence="6 9" id="KW-0456">Lyase</keyword>
<dbReference type="SUPFAM" id="SSF51569">
    <property type="entry name" value="Aldolase"/>
    <property type="match status" value="1"/>
</dbReference>
<dbReference type="KEGG" id="asem:NNL22_06955"/>
<evidence type="ECO:0000256" key="3">
    <source>
        <dbReference type="ARBA" id="ARBA00006906"/>
    </source>
</evidence>
<evidence type="ECO:0000256" key="7">
    <source>
        <dbReference type="ARBA" id="ARBA00023270"/>
    </source>
</evidence>
<dbReference type="PROSITE" id="PS00160">
    <property type="entry name" value="ALDOLASE_KDPG_KHG_2"/>
    <property type="match status" value="1"/>
</dbReference>
<sequence length="208" mass="22236">MNKSNAMFDAWLMKTKPVIPVIVIDHESDAKPLGDALMKGGVRLLEITLRTSAGLKSIEVLSNQYPDLITGAGTVITPEQVDDVASVGGRFIVSPGFSEQIALKAEKHGLAYLPGVATATEIMMAINSGYDFLKFFPAAQAGGISMLKAFSGPFPQITFCPTGGINKQDYSEYLALNNVRCVGGSWFVSSQLIADKNWSDITSLADAL</sequence>
<dbReference type="GO" id="GO:0008675">
    <property type="term" value="F:2-dehydro-3-deoxy-phosphogluconate aldolase activity"/>
    <property type="evidence" value="ECO:0007669"/>
    <property type="project" value="UniProtKB-EC"/>
</dbReference>
<evidence type="ECO:0000256" key="8">
    <source>
        <dbReference type="ARBA" id="ARBA00023277"/>
    </source>
</evidence>
<dbReference type="Proteomes" id="UP001164472">
    <property type="component" value="Chromosome"/>
</dbReference>
<evidence type="ECO:0000256" key="4">
    <source>
        <dbReference type="ARBA" id="ARBA00011233"/>
    </source>
</evidence>
<protein>
    <recommendedName>
        <fullName evidence="5">2-dehydro-3-deoxy-phosphogluconate aldolase</fullName>
        <ecNumber evidence="5">4.1.2.14</ecNumber>
    </recommendedName>
</protein>
<evidence type="ECO:0000256" key="6">
    <source>
        <dbReference type="ARBA" id="ARBA00023239"/>
    </source>
</evidence>
<dbReference type="InterPro" id="IPR031338">
    <property type="entry name" value="KDPG/KHG_AS_2"/>
</dbReference>
<dbReference type="NCBIfam" id="NF004325">
    <property type="entry name" value="PRK05718.1"/>
    <property type="match status" value="1"/>
</dbReference>
<evidence type="ECO:0000256" key="1">
    <source>
        <dbReference type="ARBA" id="ARBA00000654"/>
    </source>
</evidence>
<evidence type="ECO:0000313" key="9">
    <source>
        <dbReference type="EMBL" id="UZW76316.1"/>
    </source>
</evidence>
<keyword evidence="10" id="KW-1185">Reference proteome</keyword>
<reference evidence="9" key="1">
    <citation type="submission" date="2022-07" db="EMBL/GenBank/DDBJ databases">
        <title>Alkalimarinus sp. nov., isolated from gut of a Alitta virens.</title>
        <authorList>
            <person name="Yang A.I."/>
            <person name="Shin N.-R."/>
        </authorList>
    </citation>
    <scope>NUCLEOTIDE SEQUENCE</scope>
    <source>
        <strain evidence="9">FA028</strain>
    </source>
</reference>
<name>A0A9E8HTP0_9ALTE</name>
<comment type="subunit">
    <text evidence="4">Homotrimer.</text>
</comment>
<dbReference type="InterPro" id="IPR000887">
    <property type="entry name" value="Aldlse_KDPG_KHG"/>
</dbReference>
<dbReference type="RefSeq" id="WP_251812048.1">
    <property type="nucleotide sequence ID" value="NZ_CP101527.1"/>
</dbReference>
<dbReference type="InterPro" id="IPR031337">
    <property type="entry name" value="KDPG/KHG_AS_1"/>
</dbReference>
<dbReference type="NCBIfam" id="TIGR01182">
    <property type="entry name" value="eda"/>
    <property type="match status" value="1"/>
</dbReference>